<reference evidence="2" key="1">
    <citation type="submission" date="2019-04" db="EMBL/GenBank/DDBJ databases">
        <title>Genome assembly of Zosterops borbonicus 15179.</title>
        <authorList>
            <person name="Leroy T."/>
            <person name="Anselmetti Y."/>
            <person name="Tilak M.-K."/>
            <person name="Nabholz B."/>
        </authorList>
    </citation>
    <scope>NUCLEOTIDE SEQUENCE</scope>
    <source>
        <strain evidence="2">HGM_15179</strain>
        <tissue evidence="2">Muscle</tissue>
    </source>
</reference>
<proteinExistence type="predicted"/>
<keyword evidence="1" id="KW-0732">Signal</keyword>
<dbReference type="Proteomes" id="UP000796761">
    <property type="component" value="Unassembled WGS sequence"/>
</dbReference>
<dbReference type="EMBL" id="SWJQ01000007">
    <property type="protein sequence ID" value="TRZ26658.1"/>
    <property type="molecule type" value="Genomic_DNA"/>
</dbReference>
<dbReference type="PANTHER" id="PTHR33332">
    <property type="entry name" value="REVERSE TRANSCRIPTASE DOMAIN-CONTAINING PROTEIN"/>
    <property type="match status" value="1"/>
</dbReference>
<evidence type="ECO:0000313" key="3">
    <source>
        <dbReference type="Proteomes" id="UP000796761"/>
    </source>
</evidence>
<keyword evidence="3" id="KW-1185">Reference proteome</keyword>
<accession>A0A8K1LV27</accession>
<evidence type="ECO:0008006" key="4">
    <source>
        <dbReference type="Google" id="ProtNLM"/>
    </source>
</evidence>
<dbReference type="OrthoDB" id="9399825at2759"/>
<organism evidence="2 3">
    <name type="scientific">Zosterops borbonicus</name>
    <dbReference type="NCBI Taxonomy" id="364589"/>
    <lineage>
        <taxon>Eukaryota</taxon>
        <taxon>Metazoa</taxon>
        <taxon>Chordata</taxon>
        <taxon>Craniata</taxon>
        <taxon>Vertebrata</taxon>
        <taxon>Euteleostomi</taxon>
        <taxon>Archelosauria</taxon>
        <taxon>Archosauria</taxon>
        <taxon>Dinosauria</taxon>
        <taxon>Saurischia</taxon>
        <taxon>Theropoda</taxon>
        <taxon>Coelurosauria</taxon>
        <taxon>Aves</taxon>
        <taxon>Neognathae</taxon>
        <taxon>Neoaves</taxon>
        <taxon>Telluraves</taxon>
        <taxon>Australaves</taxon>
        <taxon>Passeriformes</taxon>
        <taxon>Sylvioidea</taxon>
        <taxon>Zosteropidae</taxon>
        <taxon>Zosterops</taxon>
    </lineage>
</organism>
<protein>
    <recommendedName>
        <fullName evidence="4">Rna-directed dna polymerase from mobile element jockey-like</fullName>
    </recommendedName>
</protein>
<feature type="chain" id="PRO_5035424856" description="Rna-directed dna polymerase from mobile element jockey-like" evidence="1">
    <location>
        <begin position="20"/>
        <end position="150"/>
    </location>
</feature>
<feature type="signal peptide" evidence="1">
    <location>
        <begin position="1"/>
        <end position="19"/>
    </location>
</feature>
<sequence length="150" mass="16895">MTWMDILFLLSKSLPGWLGSESGGEWQQVGSQSPEVFPRVQYWGSSCSVSLSMIWTKGSSAPSVSLQAAPSWLGALICWKEERKALQRDLDRLDQWAKPNCMRSNKAKCQVLPLGHDNPRQCYRLGEEWLKSGQVEKELGVLASSHLNMR</sequence>
<dbReference type="AlphaFoldDB" id="A0A8K1LV27"/>
<gene>
    <name evidence="2" type="ORF">HGM15179_000429</name>
</gene>
<evidence type="ECO:0000313" key="2">
    <source>
        <dbReference type="EMBL" id="TRZ26658.1"/>
    </source>
</evidence>
<comment type="caution">
    <text evidence="2">The sequence shown here is derived from an EMBL/GenBank/DDBJ whole genome shotgun (WGS) entry which is preliminary data.</text>
</comment>
<evidence type="ECO:0000256" key="1">
    <source>
        <dbReference type="SAM" id="SignalP"/>
    </source>
</evidence>
<name>A0A8K1LV27_9PASS</name>